<accession>A0A3P3QNL3</accession>
<reference evidence="2 3" key="1">
    <citation type="submission" date="2018-11" db="EMBL/GenBank/DDBJ databases">
        <title>Draft genome analysis of Rheinheimera mesophila isolated from an industrial waste site.</title>
        <authorList>
            <person name="Yu Q."/>
            <person name="Qi Y."/>
            <person name="Zhang H."/>
            <person name="Lu Y."/>
            <person name="Pu J."/>
        </authorList>
    </citation>
    <scope>NUCLEOTIDE SEQUENCE [LARGE SCALE GENOMIC DNA]</scope>
    <source>
        <strain evidence="2 3">IITR13</strain>
    </source>
</reference>
<dbReference type="Pfam" id="PF05751">
    <property type="entry name" value="FixH"/>
    <property type="match status" value="1"/>
</dbReference>
<dbReference type="EMBL" id="RRCF01000001">
    <property type="protein sequence ID" value="RRJ22821.1"/>
    <property type="molecule type" value="Genomic_DNA"/>
</dbReference>
<feature type="transmembrane region" description="Helical" evidence="1">
    <location>
        <begin position="12"/>
        <end position="29"/>
    </location>
</feature>
<dbReference type="InterPro" id="IPR008620">
    <property type="entry name" value="FixH"/>
</dbReference>
<dbReference type="OrthoDB" id="5295180at2"/>
<gene>
    <name evidence="2" type="ORF">EIK76_01690</name>
</gene>
<sequence>MLHDTKPWYKQLWPWLLIAFPIVSFLKGGHTIYIMQQNNPDLVVDDYYKEGRAINMNLAKYREAQLRNLHASTLIAANQVIVRFEQNKTLGQHLQLEFFHNTIAAKDFVITAERSGENLYVATLPEVLEGKWNLVVSDEHKDWKLRATAMLPQQGEFKLGY</sequence>
<keyword evidence="1" id="KW-0472">Membrane</keyword>
<comment type="caution">
    <text evidence="2">The sequence shown here is derived from an EMBL/GenBank/DDBJ whole genome shotgun (WGS) entry which is preliminary data.</text>
</comment>
<evidence type="ECO:0000313" key="3">
    <source>
        <dbReference type="Proteomes" id="UP000276260"/>
    </source>
</evidence>
<keyword evidence="3" id="KW-1185">Reference proteome</keyword>
<dbReference type="RefSeq" id="WP_046520175.1">
    <property type="nucleotide sequence ID" value="NZ_LAVS01000026.1"/>
</dbReference>
<dbReference type="Proteomes" id="UP000276260">
    <property type="component" value="Unassembled WGS sequence"/>
</dbReference>
<organism evidence="2 3">
    <name type="scientific">Rheinheimera mesophila</name>
    <dbReference type="NCBI Taxonomy" id="1547515"/>
    <lineage>
        <taxon>Bacteria</taxon>
        <taxon>Pseudomonadati</taxon>
        <taxon>Pseudomonadota</taxon>
        <taxon>Gammaproteobacteria</taxon>
        <taxon>Chromatiales</taxon>
        <taxon>Chromatiaceae</taxon>
        <taxon>Rheinheimera</taxon>
    </lineage>
</organism>
<keyword evidence="1" id="KW-0812">Transmembrane</keyword>
<evidence type="ECO:0000313" key="2">
    <source>
        <dbReference type="EMBL" id="RRJ22821.1"/>
    </source>
</evidence>
<name>A0A3P3QNL3_9GAMM</name>
<keyword evidence="1" id="KW-1133">Transmembrane helix</keyword>
<dbReference type="AlphaFoldDB" id="A0A3P3QNL3"/>
<proteinExistence type="predicted"/>
<protein>
    <submittedName>
        <fullName evidence="2">Nitrogen fixation protein FixH</fullName>
    </submittedName>
</protein>
<evidence type="ECO:0000256" key="1">
    <source>
        <dbReference type="SAM" id="Phobius"/>
    </source>
</evidence>